<feature type="compositionally biased region" description="Pro residues" evidence="7">
    <location>
        <begin position="535"/>
        <end position="550"/>
    </location>
</feature>
<dbReference type="AlphaFoldDB" id="A0A9P7ZXE4"/>
<evidence type="ECO:0000259" key="8">
    <source>
        <dbReference type="PROSITE" id="PS50114"/>
    </source>
</evidence>
<evidence type="ECO:0000256" key="7">
    <source>
        <dbReference type="SAM" id="MobiDB-lite"/>
    </source>
</evidence>
<dbReference type="SUPFAM" id="SSF57716">
    <property type="entry name" value="Glucocorticoid receptor-like (DNA-binding domain)"/>
    <property type="match status" value="1"/>
</dbReference>
<gene>
    <name evidence="9" type="ORF">KVV02_008064</name>
</gene>
<dbReference type="Gene3D" id="3.30.50.10">
    <property type="entry name" value="Erythroid Transcription Factor GATA-1, subunit A"/>
    <property type="match status" value="1"/>
</dbReference>
<feature type="compositionally biased region" description="Polar residues" evidence="7">
    <location>
        <begin position="125"/>
        <end position="134"/>
    </location>
</feature>
<feature type="compositionally biased region" description="Acidic residues" evidence="7">
    <location>
        <begin position="734"/>
        <end position="758"/>
    </location>
</feature>
<keyword evidence="2 6" id="KW-0863">Zinc-finger</keyword>
<accession>A0A9P7ZXE4</accession>
<feature type="region of interest" description="Disordered" evidence="7">
    <location>
        <begin position="48"/>
        <end position="141"/>
    </location>
</feature>
<evidence type="ECO:0000313" key="10">
    <source>
        <dbReference type="Proteomes" id="UP000717515"/>
    </source>
</evidence>
<dbReference type="Pfam" id="PF00320">
    <property type="entry name" value="GATA"/>
    <property type="match status" value="1"/>
</dbReference>
<keyword evidence="1" id="KW-0479">Metal-binding</keyword>
<dbReference type="PROSITE" id="PS00344">
    <property type="entry name" value="GATA_ZN_FINGER_1"/>
    <property type="match status" value="1"/>
</dbReference>
<dbReference type="PANTHER" id="PTHR47172:SF24">
    <property type="entry name" value="GATA ZINC FINGER DOMAIN-CONTAINING PROTEIN 14-RELATED"/>
    <property type="match status" value="1"/>
</dbReference>
<keyword evidence="3" id="KW-0862">Zinc</keyword>
<dbReference type="GO" id="GO:0043565">
    <property type="term" value="F:sequence-specific DNA binding"/>
    <property type="evidence" value="ECO:0007669"/>
    <property type="project" value="InterPro"/>
</dbReference>
<dbReference type="InterPro" id="IPR013088">
    <property type="entry name" value="Znf_NHR/GATA"/>
</dbReference>
<evidence type="ECO:0000256" key="2">
    <source>
        <dbReference type="ARBA" id="ARBA00022771"/>
    </source>
</evidence>
<feature type="compositionally biased region" description="Polar residues" evidence="7">
    <location>
        <begin position="568"/>
        <end position="596"/>
    </location>
</feature>
<keyword evidence="4" id="KW-0805">Transcription regulation</keyword>
<feature type="compositionally biased region" description="Low complexity" evidence="7">
    <location>
        <begin position="65"/>
        <end position="77"/>
    </location>
</feature>
<feature type="region of interest" description="Disordered" evidence="7">
    <location>
        <begin position="362"/>
        <end position="461"/>
    </location>
</feature>
<dbReference type="CDD" id="cd00202">
    <property type="entry name" value="ZnF_GATA"/>
    <property type="match status" value="1"/>
</dbReference>
<evidence type="ECO:0000256" key="5">
    <source>
        <dbReference type="ARBA" id="ARBA00023163"/>
    </source>
</evidence>
<evidence type="ECO:0000313" key="9">
    <source>
        <dbReference type="EMBL" id="KAG9320298.1"/>
    </source>
</evidence>
<feature type="compositionally biased region" description="Basic and acidic residues" evidence="7">
    <location>
        <begin position="711"/>
        <end position="725"/>
    </location>
</feature>
<feature type="compositionally biased region" description="Polar residues" evidence="7">
    <location>
        <begin position="362"/>
        <end position="372"/>
    </location>
</feature>
<sequence>MDPRRGATPPVYAASTDSLALPPLSSLALSAPAAKELLHRAPSAHSYQEMLLHHHHARDPDHRTPSPLSSASSISHSPIPPSRIPHEAPLPTSALVTPWPKRLPSEHHQQRWDLDRPEPSKRLGHSTTPFTQTSTKDESSASPIDAWARNYSLQTQIALPATTFGACSIHHLARPVIFDRGSYPHHDFYPPAADTSGLKSNGGADSTRSQLDSHGKYEPSRSLPREGQKGRLEHTLASRGGLPLLRPRSERGAEARYYGDVIEEVEDNHRMNTHQGFTSSHSYLHSYTRTRPPREILHQLDHPPQQQLQLDATPHRHSGSHTYSKAAPAESYIAHNQRHTPDHGSLDRISLCENSAITLSEHPSASSLQYHSTHPHSQNIQHQSHQQPPHPQSSSLSLRDSALPSLPPVSSLSTWEPPLKDHPSSNSGNIAKTPSATDLTSADRCGQQQPQTRIERFSGERKENQVGALPFDTDGQCSSAQTLHSHATQTFTIPAFHPGQHPSAQPYRSSHPEQTSQHLAYSSPTPSCPAHSPKYVPPSPDYRPVSPPPSFKQSDSDGPQYQKEKKSWANQTNEALHTSQDPSQHPSQQRGSNDHGQSYGHDSDDQEGLSRKSRVRSKDLPFKFGTDMPKTIDLKAAIESCDMLCKFALHYASQETRDSRLDPSIVSLEEARDRATLQTIRTLNSTILIGSQNNGRNEDTEKRRRSCLRQSMDDESRPMRTKEANVDGGGDQGLDSDNDDGDNGEEEEDDDDDDDDDYTQFGHGPPPHEMVHELAKAATSIFQLAIRIKAWVGMTPEERVLDEDINMIRGKRCLFMDGSSMMRMSTLDPHSQQGKEWAMIQARASSQNLFKPPGVPEHLPQGFKRQNEGDVEMRSADRWDYSSQSTPIGSFASTAPSFSPMDSSARDMMFDKAKLTSDSGSKALGSNEHNGMDVDAPPQKYRKRAKRTQPPGRCLSCDSSDTPEWRRGPDGARTLCNACGLHYAKLVKRQNQQQAKQLQEQQAKQRALQNGDQKVDMMMCDLDGMDSDAKKSAGMQLHTIKFQFPRRPVRTLPVDDATPDLTDQDRVELS</sequence>
<feature type="region of interest" description="Disordered" evidence="7">
    <location>
        <begin position="1050"/>
        <end position="1070"/>
    </location>
</feature>
<organism evidence="9 10">
    <name type="scientific">Mortierella alpina</name>
    <name type="common">Oleaginous fungus</name>
    <name type="synonym">Mortierella renispora</name>
    <dbReference type="NCBI Taxonomy" id="64518"/>
    <lineage>
        <taxon>Eukaryota</taxon>
        <taxon>Fungi</taxon>
        <taxon>Fungi incertae sedis</taxon>
        <taxon>Mucoromycota</taxon>
        <taxon>Mortierellomycotina</taxon>
        <taxon>Mortierellomycetes</taxon>
        <taxon>Mortierellales</taxon>
        <taxon>Mortierellaceae</taxon>
        <taxon>Mortierella</taxon>
    </lineage>
</organism>
<dbReference type="SMART" id="SM00401">
    <property type="entry name" value="ZnF_GATA"/>
    <property type="match status" value="1"/>
</dbReference>
<feature type="compositionally biased region" description="Basic and acidic residues" evidence="7">
    <location>
        <begin position="103"/>
        <end position="121"/>
    </location>
</feature>
<protein>
    <recommendedName>
        <fullName evidence="8">GATA-type domain-containing protein</fullName>
    </recommendedName>
</protein>
<evidence type="ECO:0000256" key="1">
    <source>
        <dbReference type="ARBA" id="ARBA00022723"/>
    </source>
</evidence>
<dbReference type="PANTHER" id="PTHR47172">
    <property type="entry name" value="OS01G0976800 PROTEIN"/>
    <property type="match status" value="1"/>
</dbReference>
<evidence type="ECO:0000256" key="6">
    <source>
        <dbReference type="PROSITE-ProRule" id="PRU00094"/>
    </source>
</evidence>
<feature type="compositionally biased region" description="Polar residues" evidence="7">
    <location>
        <begin position="502"/>
        <end position="525"/>
    </location>
</feature>
<feature type="region of interest" description="Disordered" evidence="7">
    <location>
        <begin position="917"/>
        <end position="967"/>
    </location>
</feature>
<dbReference type="GO" id="GO:0006355">
    <property type="term" value="P:regulation of DNA-templated transcription"/>
    <property type="evidence" value="ECO:0007669"/>
    <property type="project" value="InterPro"/>
</dbReference>
<feature type="region of interest" description="Disordered" evidence="7">
    <location>
        <begin position="690"/>
        <end position="769"/>
    </location>
</feature>
<feature type="compositionally biased region" description="Polar residues" evidence="7">
    <location>
        <begin position="197"/>
        <end position="210"/>
    </location>
</feature>
<feature type="compositionally biased region" description="Basic and acidic residues" evidence="7">
    <location>
        <begin position="211"/>
        <end position="236"/>
    </location>
</feature>
<dbReference type="EMBL" id="JAIFTL010000305">
    <property type="protein sequence ID" value="KAG9320298.1"/>
    <property type="molecule type" value="Genomic_DNA"/>
</dbReference>
<feature type="compositionally biased region" description="Low complexity" evidence="7">
    <location>
        <begin position="375"/>
        <end position="413"/>
    </location>
</feature>
<feature type="region of interest" description="Disordered" evidence="7">
    <location>
        <begin position="193"/>
        <end position="248"/>
    </location>
</feature>
<feature type="compositionally biased region" description="Polar residues" evidence="7">
    <location>
        <begin position="424"/>
        <end position="452"/>
    </location>
</feature>
<evidence type="ECO:0000256" key="3">
    <source>
        <dbReference type="ARBA" id="ARBA00022833"/>
    </source>
</evidence>
<proteinExistence type="predicted"/>
<dbReference type="InterPro" id="IPR000679">
    <property type="entry name" value="Znf_GATA"/>
</dbReference>
<reference evidence="9" key="1">
    <citation type="submission" date="2021-07" db="EMBL/GenBank/DDBJ databases">
        <title>Draft genome of Mortierella alpina, strain LL118, isolated from an aspen leaf litter sample.</title>
        <authorList>
            <person name="Yang S."/>
            <person name="Vinatzer B.A."/>
        </authorList>
    </citation>
    <scope>NUCLEOTIDE SEQUENCE</scope>
    <source>
        <strain evidence="9">LL118</strain>
    </source>
</reference>
<dbReference type="GO" id="GO:0008270">
    <property type="term" value="F:zinc ion binding"/>
    <property type="evidence" value="ECO:0007669"/>
    <property type="project" value="UniProtKB-KW"/>
</dbReference>
<dbReference type="Proteomes" id="UP000717515">
    <property type="component" value="Unassembled WGS sequence"/>
</dbReference>
<keyword evidence="5" id="KW-0804">Transcription</keyword>
<evidence type="ECO:0000256" key="4">
    <source>
        <dbReference type="ARBA" id="ARBA00023015"/>
    </source>
</evidence>
<feature type="region of interest" description="Disordered" evidence="7">
    <location>
        <begin position="493"/>
        <end position="616"/>
    </location>
</feature>
<feature type="domain" description="GATA-type" evidence="8">
    <location>
        <begin position="948"/>
        <end position="983"/>
    </location>
</feature>
<comment type="caution">
    <text evidence="9">The sequence shown here is derived from an EMBL/GenBank/DDBJ whole genome shotgun (WGS) entry which is preliminary data.</text>
</comment>
<name>A0A9P7ZXE4_MORAP</name>
<dbReference type="PROSITE" id="PS50114">
    <property type="entry name" value="GATA_ZN_FINGER_2"/>
    <property type="match status" value="1"/>
</dbReference>